<dbReference type="GO" id="GO:0039654">
    <property type="term" value="P:fusion of virus membrane with host endosome membrane"/>
    <property type="evidence" value="ECO:0007669"/>
    <property type="project" value="UniProtKB-KW"/>
</dbReference>
<dbReference type="KEGG" id="vg:29069656"/>
<keyword evidence="18" id="KW-1133">Transmembrane helix</keyword>
<protein>
    <recommendedName>
        <fullName evidence="17">M polyprotein</fullName>
    </recommendedName>
</protein>
<dbReference type="GO" id="GO:0019062">
    <property type="term" value="P:virion attachment to host cell"/>
    <property type="evidence" value="ECO:0007669"/>
    <property type="project" value="UniProtKB-KW"/>
</dbReference>
<feature type="domain" description="Glycoprotein Gc C-terminal bunyavirales" evidence="20">
    <location>
        <begin position="1023"/>
        <end position="1235"/>
    </location>
</feature>
<dbReference type="Pfam" id="PF01561">
    <property type="entry name" value="Hanta_Gc_N"/>
    <property type="match status" value="1"/>
</dbReference>
<dbReference type="Pfam" id="PF20682">
    <property type="entry name" value="Hanta_Gc_C"/>
    <property type="match status" value="1"/>
</dbReference>
<keyword evidence="13" id="KW-1015">Disulfide bond</keyword>
<reference evidence="22 23" key="1">
    <citation type="journal article" date="2015" name="Elife">
        <title>Unprecedented genomic diversity of RNA viruses in arthropods reveals the ancestry of negative-sense RNA viruses.</title>
        <authorList>
            <person name="Li C.X."/>
            <person name="Shi M."/>
            <person name="Tian J.H."/>
            <person name="Lin X.D."/>
            <person name="Kang Y.J."/>
            <person name="Chen L.J."/>
            <person name="Qin X.C."/>
            <person name="Xu J."/>
            <person name="Holmes E.C."/>
            <person name="Zhang Y.Z."/>
        </authorList>
    </citation>
    <scope>NUCLEOTIDE SEQUENCE [LARGE SCALE GENOMIC DNA]</scope>
    <source>
        <strain evidence="22">H124-1</strain>
    </source>
</reference>
<evidence type="ECO:0000256" key="17">
    <source>
        <dbReference type="ARBA" id="ARBA00031199"/>
    </source>
</evidence>
<evidence type="ECO:0000259" key="20">
    <source>
        <dbReference type="Pfam" id="PF20682"/>
    </source>
</evidence>
<keyword evidence="18" id="KW-0812">Transmembrane</keyword>
<keyword evidence="5" id="KW-1170">Fusion of virus membrane with host endosomal membrane</keyword>
<keyword evidence="12 18" id="KW-0472">Membrane</keyword>
<feature type="domain" description="Structural glycoprotein Gn nairovirus" evidence="21">
    <location>
        <begin position="274"/>
        <end position="588"/>
    </location>
</feature>
<evidence type="ECO:0000256" key="8">
    <source>
        <dbReference type="ARBA" id="ARBA00022804"/>
    </source>
</evidence>
<evidence type="ECO:0000256" key="10">
    <source>
        <dbReference type="ARBA" id="ARBA00022844"/>
    </source>
</evidence>
<feature type="transmembrane region" description="Helical" evidence="18">
    <location>
        <begin position="570"/>
        <end position="588"/>
    </location>
</feature>
<dbReference type="Pfam" id="PF20726">
    <property type="entry name" value="Nairovirus_Gn"/>
    <property type="match status" value="1"/>
</dbReference>
<comment type="subcellular location">
    <subcellularLocation>
        <location evidence="1">Host Golgi apparatus membrane</location>
        <topology evidence="1">Single-pass type I membrane protein</topology>
    </subcellularLocation>
    <subcellularLocation>
        <location evidence="3">Host endoplasmic reticulum membrane</location>
        <topology evidence="3">Single-pass type I membrane protein</topology>
    </subcellularLocation>
    <subcellularLocation>
        <location evidence="2">Virion membrane</location>
        <topology evidence="2">Single-pass membrane protein</topology>
    </subcellularLocation>
</comment>
<evidence type="ECO:0000256" key="18">
    <source>
        <dbReference type="SAM" id="Phobius"/>
    </source>
</evidence>
<evidence type="ECO:0000256" key="15">
    <source>
        <dbReference type="ARBA" id="ARBA00023184"/>
    </source>
</evidence>
<evidence type="ECO:0000256" key="5">
    <source>
        <dbReference type="ARBA" id="ARBA00022510"/>
    </source>
</evidence>
<dbReference type="InterPro" id="IPR002532">
    <property type="entry name" value="Hanta_Gc_N"/>
</dbReference>
<keyword evidence="11" id="KW-1043">Host membrane</keyword>
<sequence length="1282" mass="143956">MGKNVSLTIIDKASKNFANWGGRMTTILIPNSSKLKRDWDMLNLVFTSGVQYERARQEFKKLDTSKAWEWLTKNVEVALNTGIKLTLTGLGGFEQNLANNYTGSVYINTPKKPAVPKWTGFVENEYFNLQCTGERRVVNQAFKSFNIEVQYQRQEPTIIVAYTTLFLGIETKGCKATAENHGQISMLSELGSYIPTEDEVNSTYPVVHVILNQHDLDSVCEITLCSIPEQHFRKPGEIKPFKAERITFAFKPPVPPKGANRRLLSLDAGGLKGRCNTGTRIISAIKYQVHAVGHSKPGPYKAFCNGTHVANHLMGEEHGCYSVSRSIAKVQCPTDPLAVSNDSSSCTFSKVSDSCPKGKTCIEVHTQLRGPVKVTTDKEHLLEDCSGECSFTLRGKSAVIICPNGETHHFVSSVMDTKCPLAEYGRLPVWVCRMSFRPTAVYLLAAWYLLGYMVWRVVVLFLCLIVRLVTMCFKYIRVRNDPSRGICEKCNQFVPSRYHWQRHENCNNGRCPYCRLSQSRDRLAIHVKDCVQKEKCSEEDNEAVAVKLIPAWIRVALAAMNAFSSISAKVAWLVGIVVLMYLCVHPVSALKDTAPGQDIWSEEVKFVDFCDISCAQTETDCACDPHEEGHKSRKLMLWEDPGLFIKKLMEASNRTKQVQRKKLNRPEHSMRRSIDVTAPWGSLHVGDAYSPSYSGSHISLTWNEVSATDDHVTINGKSQAVLKLEVGTGLMWEIKNEKSSEVRRVFISILDFTQQYSTRFMYATGDRIVGNWMHGRCKGDCPHNCDCSHKLCTYNSYQHFTNWRCNPTWCWEIGTGCVCCALSVTEYFHDWFVTKWELEYIDTPVIACLESSASDRICQVVSAGSVLQAGPISVQFSDPTGIEKKLPKTVLMFHKTPEQPIFDLARKVKMVDGKMGCEIQSCTHGPVGDVQYYNIEGLLDGDHINIKGDIRPEFENSTGVWISWAGTSTYYTCHTGHWPDCHSTGVVEHNAEAFRNAWNSGNASGDFFFHTEEIRVENGPPTLNLKARPNWGGGQIQVLLDVQGLTLKAKKVRPEGVKLELNHCEGCFGCSIGFTCVVRLSISSPDQFSMHLVSTDTDIIAPSSSIIARSDRVESIESRFFASHEVKEMCLEVKETLDEDVPVRTCVGLNLKPQEEVLLENRVTLHSTSNATCGDSYWYCLTSNISSFWLSFGDMVRRVFGGLVGGLIFIVIIGLAVFLSIFFGPGIFRFLISCFLKRRAGYQAVPFEEIREEYRRAREEVEEEKKKGKHAAALLTKFSKLV</sequence>
<evidence type="ECO:0000259" key="21">
    <source>
        <dbReference type="Pfam" id="PF20726"/>
    </source>
</evidence>
<dbReference type="GO" id="GO:0044178">
    <property type="term" value="C:host cell Golgi membrane"/>
    <property type="evidence" value="ECO:0007669"/>
    <property type="project" value="UniProtKB-SubCell"/>
</dbReference>
<evidence type="ECO:0000256" key="9">
    <source>
        <dbReference type="ARBA" id="ARBA00022812"/>
    </source>
</evidence>
<feature type="domain" description="Hantavirus glycoprotein Gc N-terminal" evidence="19">
    <location>
        <begin position="695"/>
        <end position="1018"/>
    </location>
</feature>
<proteinExistence type="predicted"/>
<accession>A0A0B5KS10</accession>
<dbReference type="Proteomes" id="UP000144687">
    <property type="component" value="Genome"/>
</dbReference>
<evidence type="ECO:0000256" key="3">
    <source>
        <dbReference type="ARBA" id="ARBA00004482"/>
    </source>
</evidence>
<keyword evidence="9" id="KW-1040">Host Golgi apparatus</keyword>
<evidence type="ECO:0000256" key="1">
    <source>
        <dbReference type="ARBA" id="ARBA00004244"/>
    </source>
</evidence>
<keyword evidence="23" id="KW-1185">Reference proteome</keyword>
<evidence type="ECO:0000256" key="16">
    <source>
        <dbReference type="ARBA" id="ARBA00023296"/>
    </source>
</evidence>
<keyword evidence="6" id="KW-0945">Host-virus interaction</keyword>
<evidence type="ECO:0000313" key="23">
    <source>
        <dbReference type="Proteomes" id="UP000144687"/>
    </source>
</evidence>
<keyword evidence="14" id="KW-0325">Glycoprotein</keyword>
<gene>
    <name evidence="22" type="primary">G</name>
</gene>
<evidence type="ECO:0000256" key="2">
    <source>
        <dbReference type="ARBA" id="ARBA00004381"/>
    </source>
</evidence>
<evidence type="ECO:0000256" key="11">
    <source>
        <dbReference type="ARBA" id="ARBA00022870"/>
    </source>
</evidence>
<name>A0A0B5KS10_9VIRU</name>
<dbReference type="GO" id="GO:0055036">
    <property type="term" value="C:virion membrane"/>
    <property type="evidence" value="ECO:0007669"/>
    <property type="project" value="UniProtKB-SubCell"/>
</dbReference>
<organism evidence="22 23">
    <name type="scientific">Huangpi Tick Virus 1</name>
    <dbReference type="NCBI Taxonomy" id="1608047"/>
    <lineage>
        <taxon>Viruses</taxon>
        <taxon>Riboviria</taxon>
        <taxon>Orthornavirae</taxon>
        <taxon>Negarnaviricota</taxon>
        <taxon>Polyploviricotina</taxon>
        <taxon>Bunyaviricetes</taxon>
        <taxon>Hareavirales</taxon>
        <taxon>Nairoviridae</taxon>
        <taxon>Orthonairovirus</taxon>
        <taxon>Orthonairovirus huangpiense</taxon>
    </lineage>
</organism>
<evidence type="ECO:0000256" key="14">
    <source>
        <dbReference type="ARBA" id="ARBA00023180"/>
    </source>
</evidence>
<evidence type="ECO:0000256" key="7">
    <source>
        <dbReference type="ARBA" id="ARBA00022595"/>
    </source>
</evidence>
<dbReference type="InterPro" id="IPR048791">
    <property type="entry name" value="Gc_C_bunya"/>
</dbReference>
<dbReference type="EMBL" id="KM817706">
    <property type="protein sequence ID" value="AJG39276.1"/>
    <property type="molecule type" value="Viral_cRNA"/>
</dbReference>
<keyword evidence="15" id="KW-1038">Host endoplasmic reticulum</keyword>
<evidence type="ECO:0000256" key="13">
    <source>
        <dbReference type="ARBA" id="ARBA00023157"/>
    </source>
</evidence>
<evidence type="ECO:0000256" key="4">
    <source>
        <dbReference type="ARBA" id="ARBA00022506"/>
    </source>
</evidence>
<evidence type="ECO:0000313" key="22">
    <source>
        <dbReference type="EMBL" id="AJG39276.1"/>
    </source>
</evidence>
<dbReference type="InterPro" id="IPR048801">
    <property type="entry name" value="Gn_nairovirus"/>
</dbReference>
<dbReference type="GeneID" id="29069656"/>
<dbReference type="GO" id="GO:0046718">
    <property type="term" value="P:symbiont entry into host cell"/>
    <property type="evidence" value="ECO:0007669"/>
    <property type="project" value="UniProtKB-KW"/>
</dbReference>
<dbReference type="RefSeq" id="YP_009293588.1">
    <property type="nucleotide sequence ID" value="NC_031136.1"/>
</dbReference>
<feature type="transmembrane region" description="Helical" evidence="18">
    <location>
        <begin position="441"/>
        <end position="469"/>
    </location>
</feature>
<keyword evidence="7" id="KW-1162">Viral penetration into host cytoplasm</keyword>
<keyword evidence="16" id="KW-1160">Virus entry into host cell</keyword>
<feature type="transmembrane region" description="Helical" evidence="18">
    <location>
        <begin position="1199"/>
        <end position="1232"/>
    </location>
</feature>
<dbReference type="GO" id="GO:0044167">
    <property type="term" value="C:host cell endoplasmic reticulum membrane"/>
    <property type="evidence" value="ECO:0007669"/>
    <property type="project" value="UniProtKB-SubCell"/>
</dbReference>
<evidence type="ECO:0000256" key="12">
    <source>
        <dbReference type="ARBA" id="ARBA00023136"/>
    </source>
</evidence>
<keyword evidence="10" id="KW-0946">Virion</keyword>
<evidence type="ECO:0000256" key="6">
    <source>
        <dbReference type="ARBA" id="ARBA00022581"/>
    </source>
</evidence>
<dbReference type="Gene3D" id="1.10.8.1320">
    <property type="match status" value="1"/>
</dbReference>
<keyword evidence="8" id="KW-1161">Viral attachment to host cell</keyword>
<keyword evidence="4" id="KW-1168">Fusion of virus membrane with host membrane</keyword>
<evidence type="ECO:0000259" key="19">
    <source>
        <dbReference type="Pfam" id="PF01561"/>
    </source>
</evidence>